<dbReference type="STRING" id="1172194.WQQ_08600"/>
<proteinExistence type="predicted"/>
<feature type="domain" description="ABC3 transporter permease C-terminal" evidence="7">
    <location>
        <begin position="267"/>
        <end position="386"/>
    </location>
</feature>
<name>I8TA30_9GAMM</name>
<keyword evidence="4 6" id="KW-1133">Transmembrane helix</keyword>
<dbReference type="InterPro" id="IPR025857">
    <property type="entry name" value="MacB_PCD"/>
</dbReference>
<organism evidence="9 10">
    <name type="scientific">Hydrocarboniphaga effusa AP103</name>
    <dbReference type="NCBI Taxonomy" id="1172194"/>
    <lineage>
        <taxon>Bacteria</taxon>
        <taxon>Pseudomonadati</taxon>
        <taxon>Pseudomonadota</taxon>
        <taxon>Gammaproteobacteria</taxon>
        <taxon>Nevskiales</taxon>
        <taxon>Nevskiaceae</taxon>
        <taxon>Hydrocarboniphaga</taxon>
    </lineage>
</organism>
<reference evidence="9 10" key="1">
    <citation type="journal article" date="2012" name="J. Bacteriol.">
        <title>Genome Sequence of n-Alkane-Degrading Hydrocarboniphaga effusa Strain AP103T (ATCC BAA-332T).</title>
        <authorList>
            <person name="Chang H.K."/>
            <person name="Zylstra G.J."/>
            <person name="Chae J.C."/>
        </authorList>
    </citation>
    <scope>NUCLEOTIDE SEQUENCE [LARGE SCALE GENOMIC DNA]</scope>
    <source>
        <strain evidence="9 10">AP103</strain>
    </source>
</reference>
<evidence type="ECO:0000256" key="4">
    <source>
        <dbReference type="ARBA" id="ARBA00022989"/>
    </source>
</evidence>
<keyword evidence="10" id="KW-1185">Reference proteome</keyword>
<evidence type="ECO:0008006" key="11">
    <source>
        <dbReference type="Google" id="ProtNLM"/>
    </source>
</evidence>
<evidence type="ECO:0000313" key="10">
    <source>
        <dbReference type="Proteomes" id="UP000003704"/>
    </source>
</evidence>
<dbReference type="InterPro" id="IPR050250">
    <property type="entry name" value="Macrolide_Exporter_MacB"/>
</dbReference>
<dbReference type="EMBL" id="AKGD01000001">
    <property type="protein sequence ID" value="EIT70723.1"/>
    <property type="molecule type" value="Genomic_DNA"/>
</dbReference>
<dbReference type="GO" id="GO:0005886">
    <property type="term" value="C:plasma membrane"/>
    <property type="evidence" value="ECO:0007669"/>
    <property type="project" value="UniProtKB-SubCell"/>
</dbReference>
<dbReference type="PANTHER" id="PTHR30572:SF15">
    <property type="entry name" value="ABC TRANSPORTER PERMEASE"/>
    <property type="match status" value="1"/>
</dbReference>
<evidence type="ECO:0000256" key="5">
    <source>
        <dbReference type="ARBA" id="ARBA00023136"/>
    </source>
</evidence>
<dbReference type="OrthoDB" id="241967at2"/>
<dbReference type="PANTHER" id="PTHR30572">
    <property type="entry name" value="MEMBRANE COMPONENT OF TRANSPORTER-RELATED"/>
    <property type="match status" value="1"/>
</dbReference>
<evidence type="ECO:0000256" key="1">
    <source>
        <dbReference type="ARBA" id="ARBA00004651"/>
    </source>
</evidence>
<sequence length="394" mass="42593">MAAAAYRGLSWSYVARNLVARKLTTILTVTGMALVVFVFATVLMMAQGLRKTLGGTGSFDNVVVIRQGSQTEVQSTISREQARLLDTLPGLATDAAGHARIAHEALILVNLPRKGSQKLANVVVRGTSEAGIAMRPQLKIVEGRSFRPGSSEIIAGSGMTRGDFGLRIGDKLGFGLREWTVVGLFEAQDSGFDSELWADGEQIMQAFRRPAYSSVVAQLQDSGSYERFSDAITRQPQLNVEHKRETLFYLDQSQNLANFIGVLGKTITIIFSIGAIIGAMITMYAAVANRTREIGTLRALGFRRGNIVGAFLREALLLGFVSGVVGLIAAAFMQLVEISTTNVQTFSEIVFRLTMTPQIVRDVLLFSLFMGAVGGALPALRASRLEIVDALRSV</sequence>
<accession>I8TA30</accession>
<evidence type="ECO:0000256" key="2">
    <source>
        <dbReference type="ARBA" id="ARBA00022475"/>
    </source>
</evidence>
<feature type="transmembrane region" description="Helical" evidence="6">
    <location>
        <begin position="269"/>
        <end position="289"/>
    </location>
</feature>
<dbReference type="RefSeq" id="WP_007183816.1">
    <property type="nucleotide sequence ID" value="NZ_AKGD01000001.1"/>
</dbReference>
<dbReference type="PATRIC" id="fig|1172194.4.peg.824"/>
<evidence type="ECO:0000256" key="3">
    <source>
        <dbReference type="ARBA" id="ARBA00022692"/>
    </source>
</evidence>
<keyword evidence="3 6" id="KW-0812">Transmembrane</keyword>
<comment type="subcellular location">
    <subcellularLocation>
        <location evidence="1">Cell membrane</location>
        <topology evidence="1">Multi-pass membrane protein</topology>
    </subcellularLocation>
</comment>
<gene>
    <name evidence="9" type="ORF">WQQ_08600</name>
</gene>
<feature type="transmembrane region" description="Helical" evidence="6">
    <location>
        <begin position="26"/>
        <end position="46"/>
    </location>
</feature>
<feature type="domain" description="MacB-like periplasmic core" evidence="8">
    <location>
        <begin position="25"/>
        <end position="234"/>
    </location>
</feature>
<evidence type="ECO:0000259" key="8">
    <source>
        <dbReference type="Pfam" id="PF12704"/>
    </source>
</evidence>
<dbReference type="InterPro" id="IPR003838">
    <property type="entry name" value="ABC3_permease_C"/>
</dbReference>
<dbReference type="Pfam" id="PF02687">
    <property type="entry name" value="FtsX"/>
    <property type="match status" value="1"/>
</dbReference>
<keyword evidence="2" id="KW-1003">Cell membrane</keyword>
<dbReference type="AlphaFoldDB" id="I8TA30"/>
<comment type="caution">
    <text evidence="9">The sequence shown here is derived from an EMBL/GenBank/DDBJ whole genome shotgun (WGS) entry which is preliminary data.</text>
</comment>
<dbReference type="GO" id="GO:0022857">
    <property type="term" value="F:transmembrane transporter activity"/>
    <property type="evidence" value="ECO:0007669"/>
    <property type="project" value="TreeGrafter"/>
</dbReference>
<keyword evidence="5 6" id="KW-0472">Membrane</keyword>
<evidence type="ECO:0000259" key="7">
    <source>
        <dbReference type="Pfam" id="PF02687"/>
    </source>
</evidence>
<dbReference type="Proteomes" id="UP000003704">
    <property type="component" value="Unassembled WGS sequence"/>
</dbReference>
<evidence type="ECO:0000313" key="9">
    <source>
        <dbReference type="EMBL" id="EIT70723.1"/>
    </source>
</evidence>
<protein>
    <recommendedName>
        <fullName evidence="11">ABC3 transporter permease protein domain-containing protein</fullName>
    </recommendedName>
</protein>
<evidence type="ECO:0000256" key="6">
    <source>
        <dbReference type="SAM" id="Phobius"/>
    </source>
</evidence>
<feature type="transmembrane region" description="Helical" evidence="6">
    <location>
        <begin position="310"/>
        <end position="333"/>
    </location>
</feature>
<dbReference type="Pfam" id="PF12704">
    <property type="entry name" value="MacB_PCD"/>
    <property type="match status" value="1"/>
</dbReference>
<feature type="transmembrane region" description="Helical" evidence="6">
    <location>
        <begin position="363"/>
        <end position="382"/>
    </location>
</feature>